<gene>
    <name evidence="1" type="ORF">METD_I4323</name>
</gene>
<protein>
    <submittedName>
        <fullName evidence="1">Uncharacterized protein</fullName>
    </submittedName>
</protein>
<name>C7CEK2_METED</name>
<organism evidence="1 2">
    <name type="scientific">Methylorubrum extorquens (strain DSM 6343 / CIP 106787 / DM4)</name>
    <name type="common">Methylobacterium extorquens</name>
    <dbReference type="NCBI Taxonomy" id="661410"/>
    <lineage>
        <taxon>Bacteria</taxon>
        <taxon>Pseudomonadati</taxon>
        <taxon>Pseudomonadota</taxon>
        <taxon>Alphaproteobacteria</taxon>
        <taxon>Hyphomicrobiales</taxon>
        <taxon>Methylobacteriaceae</taxon>
        <taxon>Methylorubrum</taxon>
    </lineage>
</organism>
<proteinExistence type="predicted"/>
<dbReference type="KEGG" id="mdi:METDI4323"/>
<reference evidence="2" key="1">
    <citation type="journal article" date="2009" name="PLoS ONE">
        <title>Methylobacterium genome sequences: a reference blueprint to investigate microbial metabolism of C1 compounds from natural and industrial sources.</title>
        <authorList>
            <person name="Vuilleumier S."/>
            <person name="Chistoserdova L."/>
            <person name="Lee M.-C."/>
            <person name="Bringel F."/>
            <person name="Lajus A."/>
            <person name="Zhou Y."/>
            <person name="Gourion B."/>
            <person name="Barbe V."/>
            <person name="Chang J."/>
            <person name="Cruveiller S."/>
            <person name="Dossat C."/>
            <person name="Gillett W."/>
            <person name="Gruffaz C."/>
            <person name="Haugen E."/>
            <person name="Hourcade E."/>
            <person name="Levy R."/>
            <person name="Mangenot S."/>
            <person name="Muller E."/>
            <person name="Nadalig T."/>
            <person name="Pagni M."/>
            <person name="Penny C."/>
            <person name="Peyraud R."/>
            <person name="Robinson D.G."/>
            <person name="Roche D."/>
            <person name="Rouy Z."/>
            <person name="Saenampechek C."/>
            <person name="Salvignol G."/>
            <person name="Vallenet D."/>
            <person name="Wu Z."/>
            <person name="Marx C.J."/>
            <person name="Vorholt J.A."/>
            <person name="Olson M.V."/>
            <person name="Kaul R."/>
            <person name="Weissenbach J."/>
            <person name="Medigue C."/>
            <person name="Lidstrom M.E."/>
        </authorList>
    </citation>
    <scope>NUCLEOTIDE SEQUENCE [LARGE SCALE GENOMIC DNA]</scope>
    <source>
        <strain evidence="2">DSM 6343 / CIP 106787 / DM4</strain>
    </source>
</reference>
<accession>C7CEK2</accession>
<sequence>MGTYRLHRGWREPNGLVTDHATSGQTITAPSAYDAVAVALADGDFLITDDTNLAWLTDDQGAMVWSLRLDDEDVVPRA</sequence>
<dbReference type="EMBL" id="FP103042">
    <property type="protein sequence ID" value="CAX25954.1"/>
    <property type="molecule type" value="Genomic_DNA"/>
</dbReference>
<evidence type="ECO:0000313" key="2">
    <source>
        <dbReference type="Proteomes" id="UP000008070"/>
    </source>
</evidence>
<dbReference type="HOGENOM" id="CLU_2617937_0_0_5"/>
<dbReference type="Proteomes" id="UP000008070">
    <property type="component" value="Chromosome"/>
</dbReference>
<dbReference type="AlphaFoldDB" id="C7CEK2"/>
<evidence type="ECO:0000313" key="1">
    <source>
        <dbReference type="EMBL" id="CAX25954.1"/>
    </source>
</evidence>